<accession>A0A0L6UNZ9</accession>
<dbReference type="VEuPathDB" id="FungiDB:VP01_493g3"/>
<dbReference type="AlphaFoldDB" id="A0A0L6UNZ9"/>
<protein>
    <submittedName>
        <fullName evidence="1">Uncharacterized protein</fullName>
    </submittedName>
</protein>
<proteinExistence type="predicted"/>
<dbReference type="Proteomes" id="UP000037035">
    <property type="component" value="Unassembled WGS sequence"/>
</dbReference>
<organism evidence="1 2">
    <name type="scientific">Puccinia sorghi</name>
    <dbReference type="NCBI Taxonomy" id="27349"/>
    <lineage>
        <taxon>Eukaryota</taxon>
        <taxon>Fungi</taxon>
        <taxon>Dikarya</taxon>
        <taxon>Basidiomycota</taxon>
        <taxon>Pucciniomycotina</taxon>
        <taxon>Pucciniomycetes</taxon>
        <taxon>Pucciniales</taxon>
        <taxon>Pucciniaceae</taxon>
        <taxon>Puccinia</taxon>
    </lineage>
</organism>
<sequence length="181" mass="20769">MSQTNLRLTKRLLRLSSKRMETLYFVPPTHEHDPCPDETLTSCETLKLYHRLSHSTCVIAPCNQPAFCKVKFLPFSSMSPNERQGLERLASLVKPNLSSQGEWFARYCSAARFSVIIQLCQYSAEDKAASFQETNDWIATHLQELAPGVLEKYRQVLLNVELLLRGDRAWKGNRQLQLVKV</sequence>
<evidence type="ECO:0000313" key="1">
    <source>
        <dbReference type="EMBL" id="KNZ49560.1"/>
    </source>
</evidence>
<gene>
    <name evidence="1" type="ORF">VP01_493g3</name>
</gene>
<reference evidence="1 2" key="1">
    <citation type="submission" date="2015-08" db="EMBL/GenBank/DDBJ databases">
        <title>Next Generation Sequencing and Analysis of the Genome of Puccinia sorghi L Schw, the Causal Agent of Maize Common Rust.</title>
        <authorList>
            <person name="Rochi L."/>
            <person name="Burguener G."/>
            <person name="Darino M."/>
            <person name="Turjanski A."/>
            <person name="Kreff E."/>
            <person name="Dieguez M.J."/>
            <person name="Sacco F."/>
        </authorList>
    </citation>
    <scope>NUCLEOTIDE SEQUENCE [LARGE SCALE GENOMIC DNA]</scope>
    <source>
        <strain evidence="1 2">RO10H11247</strain>
    </source>
</reference>
<evidence type="ECO:0000313" key="2">
    <source>
        <dbReference type="Proteomes" id="UP000037035"/>
    </source>
</evidence>
<name>A0A0L6UNZ9_9BASI</name>
<keyword evidence="2" id="KW-1185">Reference proteome</keyword>
<dbReference type="EMBL" id="LAVV01010098">
    <property type="protein sequence ID" value="KNZ49560.1"/>
    <property type="molecule type" value="Genomic_DNA"/>
</dbReference>
<comment type="caution">
    <text evidence="1">The sequence shown here is derived from an EMBL/GenBank/DDBJ whole genome shotgun (WGS) entry which is preliminary data.</text>
</comment>
<dbReference type="OrthoDB" id="10645102at2759"/>